<name>A0A6J5LCB8_9CAUD</name>
<proteinExistence type="predicted"/>
<accession>A0A6J5LCB8</accession>
<dbReference type="EMBL" id="LR796249">
    <property type="protein sequence ID" value="CAB4131715.1"/>
    <property type="molecule type" value="Genomic_DNA"/>
</dbReference>
<gene>
    <name evidence="1" type="ORF">UFOVP127_231</name>
    <name evidence="2" type="ORF">UFOVP276_94</name>
</gene>
<protein>
    <submittedName>
        <fullName evidence="1">Uncharacterized protein</fullName>
    </submittedName>
</protein>
<dbReference type="EMBL" id="LR796294">
    <property type="protein sequence ID" value="CAB4135138.1"/>
    <property type="molecule type" value="Genomic_DNA"/>
</dbReference>
<evidence type="ECO:0000313" key="1">
    <source>
        <dbReference type="EMBL" id="CAB4131715.1"/>
    </source>
</evidence>
<organism evidence="1">
    <name type="scientific">uncultured Caudovirales phage</name>
    <dbReference type="NCBI Taxonomy" id="2100421"/>
    <lineage>
        <taxon>Viruses</taxon>
        <taxon>Duplodnaviria</taxon>
        <taxon>Heunggongvirae</taxon>
        <taxon>Uroviricota</taxon>
        <taxon>Caudoviricetes</taxon>
        <taxon>Peduoviridae</taxon>
        <taxon>Maltschvirus</taxon>
        <taxon>Maltschvirus maltsch</taxon>
    </lineage>
</organism>
<reference evidence="1" key="1">
    <citation type="submission" date="2020-04" db="EMBL/GenBank/DDBJ databases">
        <authorList>
            <person name="Chiriac C."/>
            <person name="Salcher M."/>
            <person name="Ghai R."/>
            <person name="Kavagutti S V."/>
        </authorList>
    </citation>
    <scope>NUCLEOTIDE SEQUENCE</scope>
</reference>
<sequence>MGTSRAVTQDSVGEAVIRAEEHPSILGGAADGLLPREQLQSSVLSPATTKICLEKRRNTFSTSHSTVPVPIRTLSAPVNGR</sequence>
<evidence type="ECO:0000313" key="2">
    <source>
        <dbReference type="EMBL" id="CAB4135138.1"/>
    </source>
</evidence>